<dbReference type="Proteomes" id="UP000041254">
    <property type="component" value="Unassembled WGS sequence"/>
</dbReference>
<dbReference type="AlphaFoldDB" id="A0A0G4H410"/>
<feature type="compositionally biased region" description="Polar residues" evidence="1">
    <location>
        <begin position="29"/>
        <end position="41"/>
    </location>
</feature>
<evidence type="ECO:0000256" key="1">
    <source>
        <dbReference type="SAM" id="MobiDB-lite"/>
    </source>
</evidence>
<evidence type="ECO:0000313" key="3">
    <source>
        <dbReference type="Proteomes" id="UP000041254"/>
    </source>
</evidence>
<proteinExistence type="predicted"/>
<protein>
    <submittedName>
        <fullName evidence="2">Uncharacterized protein</fullName>
    </submittedName>
</protein>
<feature type="region of interest" description="Disordered" evidence="1">
    <location>
        <begin position="29"/>
        <end position="49"/>
    </location>
</feature>
<dbReference type="VEuPathDB" id="CryptoDB:Vbra_22891"/>
<dbReference type="InParanoid" id="A0A0G4H410"/>
<dbReference type="EMBL" id="CDMY01000979">
    <property type="protein sequence ID" value="CEM38286.1"/>
    <property type="molecule type" value="Genomic_DNA"/>
</dbReference>
<gene>
    <name evidence="2" type="ORF">Vbra_22891</name>
</gene>
<organism evidence="2 3">
    <name type="scientific">Vitrella brassicaformis (strain CCMP3155)</name>
    <dbReference type="NCBI Taxonomy" id="1169540"/>
    <lineage>
        <taxon>Eukaryota</taxon>
        <taxon>Sar</taxon>
        <taxon>Alveolata</taxon>
        <taxon>Colpodellida</taxon>
        <taxon>Vitrellaceae</taxon>
        <taxon>Vitrella</taxon>
    </lineage>
</organism>
<accession>A0A0G4H410</accession>
<name>A0A0G4H410_VITBC</name>
<reference evidence="2 3" key="1">
    <citation type="submission" date="2014-11" db="EMBL/GenBank/DDBJ databases">
        <authorList>
            <person name="Zhu J."/>
            <person name="Qi W."/>
            <person name="Song R."/>
        </authorList>
    </citation>
    <scope>NUCLEOTIDE SEQUENCE [LARGE SCALE GENOMIC DNA]</scope>
</reference>
<keyword evidence="3" id="KW-1185">Reference proteome</keyword>
<evidence type="ECO:0000313" key="2">
    <source>
        <dbReference type="EMBL" id="CEM38286.1"/>
    </source>
</evidence>
<sequence length="108" mass="12382">MTHRRCWLEGTTEERIGGSEIRYTSAQKRCGTPTLTHSSSDSTERAQREHQSVVLKRLIQRNDIDVMSVSMPMGGGCHFLPVAMDVLTDHAHSSRTCFCWWWWCLLDA</sequence>